<name>A0A392VGW9_9FABA</name>
<keyword evidence="2" id="KW-1185">Reference proteome</keyword>
<accession>A0A392VGW9</accession>
<sequence length="44" mass="5228">WLLEEMPLFGFPQRGLVLLLEPHHSFPHRVVARFDEMVLLFPRG</sequence>
<evidence type="ECO:0000313" key="2">
    <source>
        <dbReference type="Proteomes" id="UP000265520"/>
    </source>
</evidence>
<dbReference type="AlphaFoldDB" id="A0A392VGW9"/>
<proteinExistence type="predicted"/>
<evidence type="ECO:0000313" key="1">
    <source>
        <dbReference type="EMBL" id="MCI86201.1"/>
    </source>
</evidence>
<protein>
    <submittedName>
        <fullName evidence="1">Uncharacterized protein</fullName>
    </submittedName>
</protein>
<dbReference type="EMBL" id="LXQA011134122">
    <property type="protein sequence ID" value="MCI86201.1"/>
    <property type="molecule type" value="Genomic_DNA"/>
</dbReference>
<feature type="non-terminal residue" evidence="1">
    <location>
        <position position="1"/>
    </location>
</feature>
<organism evidence="1 2">
    <name type="scientific">Trifolium medium</name>
    <dbReference type="NCBI Taxonomy" id="97028"/>
    <lineage>
        <taxon>Eukaryota</taxon>
        <taxon>Viridiplantae</taxon>
        <taxon>Streptophyta</taxon>
        <taxon>Embryophyta</taxon>
        <taxon>Tracheophyta</taxon>
        <taxon>Spermatophyta</taxon>
        <taxon>Magnoliopsida</taxon>
        <taxon>eudicotyledons</taxon>
        <taxon>Gunneridae</taxon>
        <taxon>Pentapetalae</taxon>
        <taxon>rosids</taxon>
        <taxon>fabids</taxon>
        <taxon>Fabales</taxon>
        <taxon>Fabaceae</taxon>
        <taxon>Papilionoideae</taxon>
        <taxon>50 kb inversion clade</taxon>
        <taxon>NPAAA clade</taxon>
        <taxon>Hologalegina</taxon>
        <taxon>IRL clade</taxon>
        <taxon>Trifolieae</taxon>
        <taxon>Trifolium</taxon>
    </lineage>
</organism>
<reference evidence="1 2" key="1">
    <citation type="journal article" date="2018" name="Front. Plant Sci.">
        <title>Red Clover (Trifolium pratense) and Zigzag Clover (T. medium) - A Picture of Genomic Similarities and Differences.</title>
        <authorList>
            <person name="Dluhosova J."/>
            <person name="Istvanek J."/>
            <person name="Nedelnik J."/>
            <person name="Repkova J."/>
        </authorList>
    </citation>
    <scope>NUCLEOTIDE SEQUENCE [LARGE SCALE GENOMIC DNA]</scope>
    <source>
        <strain evidence="2">cv. 10/8</strain>
        <tissue evidence="1">Leaf</tissue>
    </source>
</reference>
<dbReference type="Proteomes" id="UP000265520">
    <property type="component" value="Unassembled WGS sequence"/>
</dbReference>
<comment type="caution">
    <text evidence="1">The sequence shown here is derived from an EMBL/GenBank/DDBJ whole genome shotgun (WGS) entry which is preliminary data.</text>
</comment>